<keyword evidence="1" id="KW-0175">Coiled coil</keyword>
<dbReference type="OrthoDB" id="1737200at2759"/>
<dbReference type="EMBL" id="ASPP01035842">
    <property type="protein sequence ID" value="ETO02418.1"/>
    <property type="molecule type" value="Genomic_DNA"/>
</dbReference>
<feature type="coiled-coil region" evidence="1">
    <location>
        <begin position="89"/>
        <end position="116"/>
    </location>
</feature>
<proteinExistence type="predicted"/>
<comment type="caution">
    <text evidence="2">The sequence shown here is derived from an EMBL/GenBank/DDBJ whole genome shotgun (WGS) entry which is preliminary data.</text>
</comment>
<reference evidence="2 3" key="1">
    <citation type="journal article" date="2013" name="Curr. Biol.">
        <title>The Genome of the Foraminiferan Reticulomyxa filosa.</title>
        <authorList>
            <person name="Glockner G."/>
            <person name="Hulsmann N."/>
            <person name="Schleicher M."/>
            <person name="Noegel A.A."/>
            <person name="Eichinger L."/>
            <person name="Gallinger C."/>
            <person name="Pawlowski J."/>
            <person name="Sierra R."/>
            <person name="Euteneuer U."/>
            <person name="Pillet L."/>
            <person name="Moustafa A."/>
            <person name="Platzer M."/>
            <person name="Groth M."/>
            <person name="Szafranski K."/>
            <person name="Schliwa M."/>
        </authorList>
    </citation>
    <scope>NUCLEOTIDE SEQUENCE [LARGE SCALE GENOMIC DNA]</scope>
</reference>
<evidence type="ECO:0000256" key="1">
    <source>
        <dbReference type="SAM" id="Coils"/>
    </source>
</evidence>
<gene>
    <name evidence="2" type="ORF">RFI_35018</name>
</gene>
<evidence type="ECO:0000313" key="2">
    <source>
        <dbReference type="EMBL" id="ETO02418.1"/>
    </source>
</evidence>
<name>X6LKH3_RETFI</name>
<organism evidence="2 3">
    <name type="scientific">Reticulomyxa filosa</name>
    <dbReference type="NCBI Taxonomy" id="46433"/>
    <lineage>
        <taxon>Eukaryota</taxon>
        <taxon>Sar</taxon>
        <taxon>Rhizaria</taxon>
        <taxon>Retaria</taxon>
        <taxon>Foraminifera</taxon>
        <taxon>Monothalamids</taxon>
        <taxon>Reticulomyxidae</taxon>
        <taxon>Reticulomyxa</taxon>
    </lineage>
</organism>
<sequence>MANCWFESFGCNHKYLKSVIYDHLISNMKLHFNLEEIRKLNLEKKTHIINFCSGLLHFYLFSFDSKILKTKKTIIIIIMVKQKTTFVEIQKLKKDIESKDNEIKKMKQEIQVKQKQ</sequence>
<accession>X6LKH3</accession>
<dbReference type="Proteomes" id="UP000023152">
    <property type="component" value="Unassembled WGS sequence"/>
</dbReference>
<keyword evidence="3" id="KW-1185">Reference proteome</keyword>
<protein>
    <submittedName>
        <fullName evidence="2">Uncharacterized protein</fullName>
    </submittedName>
</protein>
<dbReference type="AlphaFoldDB" id="X6LKH3"/>
<evidence type="ECO:0000313" key="3">
    <source>
        <dbReference type="Proteomes" id="UP000023152"/>
    </source>
</evidence>